<dbReference type="Pfam" id="PF07727">
    <property type="entry name" value="RVT_2"/>
    <property type="match status" value="1"/>
</dbReference>
<reference evidence="4" key="2">
    <citation type="submission" date="2025-08" db="UniProtKB">
        <authorList>
            <consortium name="RefSeq"/>
        </authorList>
    </citation>
    <scope>IDENTIFICATION</scope>
    <source>
        <tissue evidence="4">Leaf</tissue>
    </source>
</reference>
<dbReference type="OrthoDB" id="8048545at2759"/>
<name>A0A1U7YPH6_NICSY</name>
<evidence type="ECO:0000259" key="2">
    <source>
        <dbReference type="Pfam" id="PF13976"/>
    </source>
</evidence>
<dbReference type="RefSeq" id="XP_009804988.1">
    <property type="nucleotide sequence ID" value="XM_009806686.1"/>
</dbReference>
<dbReference type="Proteomes" id="UP000189701">
    <property type="component" value="Unplaced"/>
</dbReference>
<dbReference type="Pfam" id="PF13976">
    <property type="entry name" value="gag_pre-integrs"/>
    <property type="match status" value="1"/>
</dbReference>
<accession>A0A1U7YPH6</accession>
<dbReference type="InterPro" id="IPR025724">
    <property type="entry name" value="GAG-pre-integrase_dom"/>
</dbReference>
<evidence type="ECO:0000313" key="3">
    <source>
        <dbReference type="Proteomes" id="UP000189701"/>
    </source>
</evidence>
<reference evidence="3" key="1">
    <citation type="journal article" date="2013" name="Genome Biol.">
        <title>Reference genomes and transcriptomes of Nicotiana sylvestris and Nicotiana tomentosiformis.</title>
        <authorList>
            <person name="Sierro N."/>
            <person name="Battey J.N."/>
            <person name="Ouadi S."/>
            <person name="Bovet L."/>
            <person name="Goepfert S."/>
            <person name="Bakaher N."/>
            <person name="Peitsch M.C."/>
            <person name="Ivanov N.V."/>
        </authorList>
    </citation>
    <scope>NUCLEOTIDE SEQUENCE [LARGE SCALE GENOMIC DNA]</scope>
</reference>
<protein>
    <submittedName>
        <fullName evidence="4">Uncharacterized protein LOC104250124</fullName>
    </submittedName>
</protein>
<evidence type="ECO:0000313" key="4">
    <source>
        <dbReference type="RefSeq" id="XP_009804988.1"/>
    </source>
</evidence>
<sequence length="155" mass="17893">MCDKGNEVKINSKIFIVTKLDTDEIVLKDKRHNNVYKISIMSLPQSDHTCLSVVEDDSLLWHRRLGHASLSQLNKLVANDFVLGYLKLSSPLIRWVFRNKLDEQGNITRNTARLVVQGCNQEEINDYDDTFALVARMEFIRMLIAFAAPMEFTLY</sequence>
<organism evidence="3 4">
    <name type="scientific">Nicotiana sylvestris</name>
    <name type="common">Wood tobacco</name>
    <name type="synonym">South American tobacco</name>
    <dbReference type="NCBI Taxonomy" id="4096"/>
    <lineage>
        <taxon>Eukaryota</taxon>
        <taxon>Viridiplantae</taxon>
        <taxon>Streptophyta</taxon>
        <taxon>Embryophyta</taxon>
        <taxon>Tracheophyta</taxon>
        <taxon>Spermatophyta</taxon>
        <taxon>Magnoliopsida</taxon>
        <taxon>eudicotyledons</taxon>
        <taxon>Gunneridae</taxon>
        <taxon>Pentapetalae</taxon>
        <taxon>asterids</taxon>
        <taxon>lamiids</taxon>
        <taxon>Solanales</taxon>
        <taxon>Solanaceae</taxon>
        <taxon>Nicotianoideae</taxon>
        <taxon>Nicotianeae</taxon>
        <taxon>Nicotiana</taxon>
    </lineage>
</organism>
<feature type="domain" description="GAG-pre-integrase" evidence="2">
    <location>
        <begin position="34"/>
        <end position="84"/>
    </location>
</feature>
<feature type="domain" description="Reverse transcriptase Ty1/copia-type" evidence="1">
    <location>
        <begin position="93"/>
        <end position="152"/>
    </location>
</feature>
<proteinExistence type="predicted"/>
<dbReference type="STRING" id="4096.A0A1U7YPH6"/>
<dbReference type="AlphaFoldDB" id="A0A1U7YPH6"/>
<dbReference type="InterPro" id="IPR013103">
    <property type="entry name" value="RVT_2"/>
</dbReference>
<keyword evidence="3" id="KW-1185">Reference proteome</keyword>
<evidence type="ECO:0000259" key="1">
    <source>
        <dbReference type="Pfam" id="PF07727"/>
    </source>
</evidence>
<gene>
    <name evidence="4" type="primary">LOC104250124</name>
</gene>
<dbReference type="eggNOG" id="KOG0017">
    <property type="taxonomic scope" value="Eukaryota"/>
</dbReference>